<evidence type="ECO:0000256" key="1">
    <source>
        <dbReference type="SAM" id="Coils"/>
    </source>
</evidence>
<keyword evidence="5" id="KW-1185">Reference proteome</keyword>
<dbReference type="EMBL" id="SPLM01000004">
    <property type="protein sequence ID" value="TMW67596.1"/>
    <property type="molecule type" value="Genomic_DNA"/>
</dbReference>
<feature type="compositionally biased region" description="Basic and acidic residues" evidence="2">
    <location>
        <begin position="110"/>
        <end position="136"/>
    </location>
</feature>
<dbReference type="PANTHER" id="PTHR34409:SF1">
    <property type="entry name" value="MYB-LIKE DOMAIN-CONTAINING PROTEIN"/>
    <property type="match status" value="1"/>
</dbReference>
<comment type="caution">
    <text evidence="4">The sequence shown here is derived from an EMBL/GenBank/DDBJ whole genome shotgun (WGS) entry which is preliminary data.</text>
</comment>
<name>A0A8K1CPT9_PYTOL</name>
<evidence type="ECO:0000313" key="5">
    <source>
        <dbReference type="Proteomes" id="UP000794436"/>
    </source>
</evidence>
<evidence type="ECO:0000313" key="4">
    <source>
        <dbReference type="EMBL" id="TMW67596.1"/>
    </source>
</evidence>
<feature type="coiled-coil region" evidence="1">
    <location>
        <begin position="222"/>
        <end position="261"/>
    </location>
</feature>
<gene>
    <name evidence="4" type="ORF">Poli38472_011216</name>
</gene>
<dbReference type="InterPro" id="IPR049203">
    <property type="entry name" value="DUF6818"/>
</dbReference>
<organism evidence="4 5">
    <name type="scientific">Pythium oligandrum</name>
    <name type="common">Mycoparasitic fungus</name>
    <dbReference type="NCBI Taxonomy" id="41045"/>
    <lineage>
        <taxon>Eukaryota</taxon>
        <taxon>Sar</taxon>
        <taxon>Stramenopiles</taxon>
        <taxon>Oomycota</taxon>
        <taxon>Peronosporomycetes</taxon>
        <taxon>Pythiales</taxon>
        <taxon>Pythiaceae</taxon>
        <taxon>Pythium</taxon>
    </lineage>
</organism>
<feature type="region of interest" description="Disordered" evidence="2">
    <location>
        <begin position="98"/>
        <end position="197"/>
    </location>
</feature>
<dbReference type="OrthoDB" id="123120at2759"/>
<evidence type="ECO:0000256" key="2">
    <source>
        <dbReference type="SAM" id="MobiDB-lite"/>
    </source>
</evidence>
<dbReference type="AlphaFoldDB" id="A0A8K1CPT9"/>
<dbReference type="Pfam" id="PF20681">
    <property type="entry name" value="DUF6818"/>
    <property type="match status" value="1"/>
</dbReference>
<feature type="domain" description="DUF6818" evidence="3">
    <location>
        <begin position="27"/>
        <end position="106"/>
    </location>
</feature>
<protein>
    <recommendedName>
        <fullName evidence="3">DUF6818 domain-containing protein</fullName>
    </recommendedName>
</protein>
<dbReference type="PANTHER" id="PTHR34409">
    <property type="entry name" value="SET DOMAIN-CONTAINING PROTEIN"/>
    <property type="match status" value="1"/>
</dbReference>
<proteinExistence type="predicted"/>
<reference evidence="4" key="1">
    <citation type="submission" date="2019-03" db="EMBL/GenBank/DDBJ databases">
        <title>Long read genome sequence of the mycoparasitic Pythium oligandrum ATCC 38472 isolated from sugarbeet rhizosphere.</title>
        <authorList>
            <person name="Gaulin E."/>
        </authorList>
    </citation>
    <scope>NUCLEOTIDE SEQUENCE</scope>
    <source>
        <strain evidence="4">ATCC 38472_TT</strain>
    </source>
</reference>
<sequence>MPRNRASTNYGDAEQVLLVRIVEEVLPVKKQHWRQVARRYNAAKDANFTEREEESLKRKFKGLYQTRPTANEPYLSPLVYKAREVRDMIENRDQVLAARGQKDMEEEQSETEHETVTAQSRDEETSREAEEHEEQHALAMAVQPDVETEVEPEYQVVPPPSSMDSIRGRREREYTPSSARAKRTRREPSVPVSTPTVLHGTTDLTQLFLLMQAERSAREDERQAREDKLREELREQRRVEREEALAREDKLREEMLELRRIEREEAAERHRQMMALLTVLVRPREGELEGTQHEAHPPQRRSEQDDAAAARHQEIMSVLSSLVRSSRPSYS</sequence>
<feature type="region of interest" description="Disordered" evidence="2">
    <location>
        <begin position="284"/>
        <end position="312"/>
    </location>
</feature>
<evidence type="ECO:0000259" key="3">
    <source>
        <dbReference type="Pfam" id="PF20681"/>
    </source>
</evidence>
<dbReference type="Proteomes" id="UP000794436">
    <property type="component" value="Unassembled WGS sequence"/>
</dbReference>
<keyword evidence="1" id="KW-0175">Coiled coil</keyword>
<accession>A0A8K1CPT9</accession>